<gene>
    <name evidence="1" type="ORF">CB0940_09042</name>
    <name evidence="2" type="ORF">RHO25_011342</name>
</gene>
<evidence type="ECO:0000313" key="1">
    <source>
        <dbReference type="EMBL" id="PIA91563.1"/>
    </source>
</evidence>
<proteinExistence type="predicted"/>
<dbReference type="Proteomes" id="UP001302367">
    <property type="component" value="Chromosome 7"/>
</dbReference>
<reference evidence="2 4" key="2">
    <citation type="submission" date="2023-09" db="EMBL/GenBank/DDBJ databases">
        <title>Complete-Gapless Cercospora beticola genome.</title>
        <authorList>
            <person name="Wyatt N.A."/>
            <person name="Spanner R.E."/>
            <person name="Bolton M.D."/>
        </authorList>
    </citation>
    <scope>NUCLEOTIDE SEQUENCE [LARGE SCALE GENOMIC DNA]</scope>
    <source>
        <strain evidence="2">Cb09-40</strain>
    </source>
</reference>
<accession>A0A2G5HH54</accession>
<protein>
    <submittedName>
        <fullName evidence="1">Uncharacterized protein</fullName>
    </submittedName>
</protein>
<dbReference type="EMBL" id="CP134190">
    <property type="protein sequence ID" value="WPB06683.1"/>
    <property type="molecule type" value="Genomic_DNA"/>
</dbReference>
<reference evidence="1 3" key="1">
    <citation type="submission" date="2015-10" db="EMBL/GenBank/DDBJ databases">
        <title>The cercosporin biosynthetic gene cluster was horizontally transferred to several fungal lineages and shown to be expanded in Cercospora beticola based on microsynteny with recipient genomes.</title>
        <authorList>
            <person name="De Jonge R."/>
            <person name="Ebert M.K."/>
            <person name="Suttle J.C."/>
            <person name="Jurick Ii W.M."/>
            <person name="Secor G.A."/>
            <person name="Thomma B.P."/>
            <person name="Van De Peer Y."/>
            <person name="Bolton M.D."/>
        </authorList>
    </citation>
    <scope>NUCLEOTIDE SEQUENCE [LARGE SCALE GENOMIC DNA]</scope>
    <source>
        <strain evidence="1 3">09-40</strain>
    </source>
</reference>
<name>A0A2G5HH54_CERBT</name>
<organism evidence="1 3">
    <name type="scientific">Cercospora beticola</name>
    <name type="common">Sugarbeet leaf spot fungus</name>
    <dbReference type="NCBI Taxonomy" id="122368"/>
    <lineage>
        <taxon>Eukaryota</taxon>
        <taxon>Fungi</taxon>
        <taxon>Dikarya</taxon>
        <taxon>Ascomycota</taxon>
        <taxon>Pezizomycotina</taxon>
        <taxon>Dothideomycetes</taxon>
        <taxon>Dothideomycetidae</taxon>
        <taxon>Mycosphaerellales</taxon>
        <taxon>Mycosphaerellaceae</taxon>
        <taxon>Cercospora</taxon>
    </lineage>
</organism>
<keyword evidence="4" id="KW-1185">Reference proteome</keyword>
<dbReference type="EMBL" id="LKMD01000106">
    <property type="protein sequence ID" value="PIA91563.1"/>
    <property type="molecule type" value="Genomic_DNA"/>
</dbReference>
<dbReference type="PANTHER" id="PTHR42085:SF1">
    <property type="entry name" value="F-BOX DOMAIN-CONTAINING PROTEIN"/>
    <property type="match status" value="1"/>
</dbReference>
<dbReference type="PANTHER" id="PTHR42085">
    <property type="entry name" value="F-BOX DOMAIN-CONTAINING PROTEIN"/>
    <property type="match status" value="1"/>
</dbReference>
<dbReference type="InterPro" id="IPR038883">
    <property type="entry name" value="AN11006-like"/>
</dbReference>
<sequence>MPRQIDRTEEDIPNPYSSGLMDGGVAYRHDKYWRLADYIGPSNAALTQQLEASNHHIPIYRPDRRTLAHYLQRRDRQLPCYFGCSVAELQQYVKARGLELEQSRRSLTNKLLTALETADANPSFEHLLDLPPELRNRIYECYMSSFGSVLQSPTQPPLTKVSRQIREETLPIFYNTCTFGLALVVHHKQPQQGVAGRGWHLKWHEDTDFYLKSLLPENLALMRSFHIQVVTHIGLALVRDEAAPFVFEVRLGNNRSPYAVELVGRPHIPTYVHSVVFSRWNDNLEALEEEIKAVFEVAGHRVDDQSGEQTSKLMIKDLWAARRTMEARIG</sequence>
<evidence type="ECO:0000313" key="4">
    <source>
        <dbReference type="Proteomes" id="UP001302367"/>
    </source>
</evidence>
<dbReference type="AlphaFoldDB" id="A0A2G5HH54"/>
<evidence type="ECO:0000313" key="2">
    <source>
        <dbReference type="EMBL" id="WPB06683.1"/>
    </source>
</evidence>
<dbReference type="OrthoDB" id="3637282at2759"/>
<dbReference type="Proteomes" id="UP000230605">
    <property type="component" value="Chromosome 7"/>
</dbReference>
<evidence type="ECO:0000313" key="3">
    <source>
        <dbReference type="Proteomes" id="UP000230605"/>
    </source>
</evidence>